<sequence>MTNITYANSTPTPTSAPSSASSTPGPGPGTLQDMASGGPKRIRKSYSRNGCRECKRRKIRCPEEKPFCSTCVRLGKQCSYPLAGEKVLRISRRLIKEEIENMGKTTQFLPVQYDIPKRIKIPPSTPPGGVKQSPLNIENLINNNDFLSGTDLSSLTTDLNNLVTDIMEGSNIPFLEDDFQFDFLNESFVVDEITKNIPIDYIKLPRKHEQLYWEEFYNNFAQIIEPFQAYHSRTKTTSNPARDIILHTAASEPFLLAAVLAEGANTCYLKYKRPEDERAYGAYLSKCLKLLEPARETDLNANIEAVLLTLLLLTAATATSQTLQWRPHLVGAKTLLIKAFNQNVSKKFVFCKYWFLSIEILAGLSTSLGGTLQTDYEIDRLMTPGNEYEVGVLREIGIITDQGFNILMGFDNSCIACFGDLLKVLNKKRFNIDVGTMEYVKLVSAFYAQSNIVYIDSRGVIPEKDLTRYIPGLPIEELRVNNASYWISWQDISHQSYVLLSIIMILTRFFVIDVSQLVDQMILFIHYLNQFSDVQQHASPYLLLMIQWPLLVTGLSTTKLEQRTLLLKYFSMVGAIGAASSHVSTQMLLKHWKGTIDTTNDDTLIY</sequence>
<dbReference type="Pfam" id="PF11951">
    <property type="entry name" value="Fungal_trans_2"/>
    <property type="match status" value="1"/>
</dbReference>
<reference evidence="5 6" key="1">
    <citation type="submission" date="2018-06" db="EMBL/GenBank/DDBJ databases">
        <title>Whole genome sequencing of Candida tropicalis (genome annotated by CSBL at Korea University).</title>
        <authorList>
            <person name="Ahn J."/>
        </authorList>
    </citation>
    <scope>NUCLEOTIDE SEQUENCE [LARGE SCALE GENOMIC DNA]</scope>
    <source>
        <strain evidence="5 6">ATCC 20962</strain>
    </source>
</reference>
<dbReference type="GO" id="GO:0008270">
    <property type="term" value="F:zinc ion binding"/>
    <property type="evidence" value="ECO:0007669"/>
    <property type="project" value="InterPro"/>
</dbReference>
<evidence type="ECO:0000256" key="2">
    <source>
        <dbReference type="ARBA" id="ARBA00023242"/>
    </source>
</evidence>
<dbReference type="Proteomes" id="UP000253472">
    <property type="component" value="Unassembled WGS sequence"/>
</dbReference>
<proteinExistence type="predicted"/>
<organism evidence="5 6">
    <name type="scientific">Candida viswanathii</name>
    <dbReference type="NCBI Taxonomy" id="5486"/>
    <lineage>
        <taxon>Eukaryota</taxon>
        <taxon>Fungi</taxon>
        <taxon>Dikarya</taxon>
        <taxon>Ascomycota</taxon>
        <taxon>Saccharomycotina</taxon>
        <taxon>Pichiomycetes</taxon>
        <taxon>Debaryomycetaceae</taxon>
        <taxon>Candida/Lodderomyces clade</taxon>
        <taxon>Candida</taxon>
    </lineage>
</organism>
<dbReference type="InterPro" id="IPR021858">
    <property type="entry name" value="Fun_TF"/>
</dbReference>
<protein>
    <submittedName>
        <fullName evidence="5">Lysine biosynthesis regulatory protein LYS14</fullName>
    </submittedName>
</protein>
<dbReference type="PROSITE" id="PS50048">
    <property type="entry name" value="ZN2_CY6_FUNGAL_2"/>
    <property type="match status" value="1"/>
</dbReference>
<dbReference type="GO" id="GO:0045944">
    <property type="term" value="P:positive regulation of transcription by RNA polymerase II"/>
    <property type="evidence" value="ECO:0007669"/>
    <property type="project" value="TreeGrafter"/>
</dbReference>
<evidence type="ECO:0000256" key="3">
    <source>
        <dbReference type="SAM" id="MobiDB-lite"/>
    </source>
</evidence>
<dbReference type="Gene3D" id="4.10.240.10">
    <property type="entry name" value="Zn(2)-C6 fungal-type DNA-binding domain"/>
    <property type="match status" value="1"/>
</dbReference>
<feature type="compositionally biased region" description="Low complexity" evidence="3">
    <location>
        <begin position="9"/>
        <end position="24"/>
    </location>
</feature>
<dbReference type="PROSITE" id="PS00463">
    <property type="entry name" value="ZN2_CY6_FUNGAL_1"/>
    <property type="match status" value="1"/>
</dbReference>
<dbReference type="SMART" id="SM00066">
    <property type="entry name" value="GAL4"/>
    <property type="match status" value="1"/>
</dbReference>
<dbReference type="InterPro" id="IPR001138">
    <property type="entry name" value="Zn2Cys6_DnaBD"/>
</dbReference>
<gene>
    <name evidence="5" type="primary">LYS14_3</name>
    <name evidence="5" type="ORF">Cantr_04771</name>
</gene>
<dbReference type="STRING" id="5486.A0A367XP60"/>
<dbReference type="PANTHER" id="PTHR37534">
    <property type="entry name" value="TRANSCRIPTIONAL ACTIVATOR PROTEIN UGA3"/>
    <property type="match status" value="1"/>
</dbReference>
<evidence type="ECO:0000256" key="1">
    <source>
        <dbReference type="ARBA" id="ARBA00004123"/>
    </source>
</evidence>
<feature type="domain" description="Zn(2)-C6 fungal-type" evidence="4">
    <location>
        <begin position="50"/>
        <end position="80"/>
    </location>
</feature>
<evidence type="ECO:0000313" key="6">
    <source>
        <dbReference type="Proteomes" id="UP000253472"/>
    </source>
</evidence>
<keyword evidence="6" id="KW-1185">Reference proteome</keyword>
<dbReference type="GO" id="GO:0000981">
    <property type="term" value="F:DNA-binding transcription factor activity, RNA polymerase II-specific"/>
    <property type="evidence" value="ECO:0007669"/>
    <property type="project" value="InterPro"/>
</dbReference>
<dbReference type="CDD" id="cd00067">
    <property type="entry name" value="GAL4"/>
    <property type="match status" value="1"/>
</dbReference>
<comment type="caution">
    <text evidence="5">The sequence shown here is derived from an EMBL/GenBank/DDBJ whole genome shotgun (WGS) entry which is preliminary data.</text>
</comment>
<dbReference type="GO" id="GO:0005634">
    <property type="term" value="C:nucleus"/>
    <property type="evidence" value="ECO:0007669"/>
    <property type="project" value="UniProtKB-SubCell"/>
</dbReference>
<dbReference type="InterPro" id="IPR036864">
    <property type="entry name" value="Zn2-C6_fun-type_DNA-bd_sf"/>
</dbReference>
<dbReference type="Pfam" id="PF00172">
    <property type="entry name" value="Zn_clus"/>
    <property type="match status" value="1"/>
</dbReference>
<keyword evidence="2" id="KW-0539">Nucleus</keyword>
<dbReference type="SUPFAM" id="SSF57701">
    <property type="entry name" value="Zn2/Cys6 DNA-binding domain"/>
    <property type="match status" value="1"/>
</dbReference>
<evidence type="ECO:0000313" key="5">
    <source>
        <dbReference type="EMBL" id="RCK55415.1"/>
    </source>
</evidence>
<dbReference type="OrthoDB" id="424974at2759"/>
<dbReference type="GO" id="GO:0000976">
    <property type="term" value="F:transcription cis-regulatory region binding"/>
    <property type="evidence" value="ECO:0007669"/>
    <property type="project" value="TreeGrafter"/>
</dbReference>
<feature type="region of interest" description="Disordered" evidence="3">
    <location>
        <begin position="1"/>
        <end position="45"/>
    </location>
</feature>
<evidence type="ECO:0000259" key="4">
    <source>
        <dbReference type="PROSITE" id="PS50048"/>
    </source>
</evidence>
<dbReference type="EMBL" id="QLNQ01000030">
    <property type="protein sequence ID" value="RCK55415.1"/>
    <property type="molecule type" value="Genomic_DNA"/>
</dbReference>
<dbReference type="PANTHER" id="PTHR37534:SF49">
    <property type="entry name" value="LYSINE BIOSYNTHESIS REGULATORY PROTEIN LYS14"/>
    <property type="match status" value="1"/>
</dbReference>
<name>A0A367XP60_9ASCO</name>
<accession>A0A367XP60</accession>
<dbReference type="AlphaFoldDB" id="A0A367XP60"/>
<dbReference type="FunFam" id="4.10.240.10:FF:000101">
    <property type="entry name" value="Transcription factor with zinc cluster DNA-binding motif, putative"/>
    <property type="match status" value="1"/>
</dbReference>
<comment type="subcellular location">
    <subcellularLocation>
        <location evidence="1">Nucleus</location>
    </subcellularLocation>
</comment>